<evidence type="ECO:0000313" key="3">
    <source>
        <dbReference type="EMBL" id="RZC69783.1"/>
    </source>
</evidence>
<dbReference type="PANTHER" id="PTHR47073">
    <property type="entry name" value="PROTEIN ANTI-SILENCING 1"/>
    <property type="match status" value="1"/>
</dbReference>
<dbReference type="FunFam" id="2.30.30.490:FF:000017">
    <property type="entry name" value="Bromo-adjacent homology (BAH) domain-containing protein"/>
    <property type="match status" value="1"/>
</dbReference>
<sequence length="601" mass="68187">MDHPSYRRKVKIIWFFRPSDLPNWLRIREITYLVHEIFLASGKGSGVANINPVEAILGKCIVICTSEDKRNPQPSNQELSTADFVFSRTFDVHECTFSDQLDNNIFEIAVEHFFNNKEYSKLSRYQESKEVENPKSSGPAMDKIKAATILQTKEAKLKPVEGLVYHSGPFQSGSFEENVRLGDLRKPPSLSSPPLQGGEVMGNAAGARKPRMRCKDPAILHVRHDQPVGLDRIKANPELAQGDDMQLDFQHKKTKVTAAESFQPANRGILSSTNLNRGILSSTGLNKLTKFTDKEVALKPVPKKLTTADTYYRKMKNSLNTRCADIKEPKKDYIQHDEGIFNPIIPKKSRADIQHLNMKKPDLVERRETVRAKDLGEHYRGITSTENLSNRVTRLPNEEAPEASQVKRMFSSDSLTSETQQKVDVTWEQRMDLACEKGTLVQLQNLDPSYASGEIEDIVRTYLNVRCTAKVLEQSTFSSPHNGQALLIFKTEAQAEMVISELGSRCLMLPNGRPLIAQRGVPRVLRDKSATMIGHLMVNRMNKNREWAKALSTSHCAQPNTIEYELALDWILMQKRSEKCWRTLYEVFIKELNGRRLSVFS</sequence>
<evidence type="ECO:0000313" key="4">
    <source>
        <dbReference type="Proteomes" id="UP000316621"/>
    </source>
</evidence>
<name>A0A4Y7K8X0_PAPSO</name>
<dbReference type="InterPro" id="IPR043151">
    <property type="entry name" value="BAH_sf"/>
</dbReference>
<dbReference type="PANTHER" id="PTHR47073:SF2">
    <property type="entry name" value="PROTEIN ANTI-SILENCING 1"/>
    <property type="match status" value="1"/>
</dbReference>
<accession>A0A4Y7K8X0</accession>
<reference evidence="3 4" key="1">
    <citation type="journal article" date="2018" name="Science">
        <title>The opium poppy genome and morphinan production.</title>
        <authorList>
            <person name="Guo L."/>
            <person name="Winzer T."/>
            <person name="Yang X."/>
            <person name="Li Y."/>
            <person name="Ning Z."/>
            <person name="He Z."/>
            <person name="Teodor R."/>
            <person name="Lu Y."/>
            <person name="Bowser T.A."/>
            <person name="Graham I.A."/>
            <person name="Ye K."/>
        </authorList>
    </citation>
    <scope>NUCLEOTIDE SEQUENCE [LARGE SCALE GENOMIC DNA]</scope>
    <source>
        <strain evidence="4">cv. HN1</strain>
        <tissue evidence="3">Leaves</tissue>
    </source>
</reference>
<organism evidence="3 4">
    <name type="scientific">Papaver somniferum</name>
    <name type="common">Opium poppy</name>
    <dbReference type="NCBI Taxonomy" id="3469"/>
    <lineage>
        <taxon>Eukaryota</taxon>
        <taxon>Viridiplantae</taxon>
        <taxon>Streptophyta</taxon>
        <taxon>Embryophyta</taxon>
        <taxon>Tracheophyta</taxon>
        <taxon>Spermatophyta</taxon>
        <taxon>Magnoliopsida</taxon>
        <taxon>Ranunculales</taxon>
        <taxon>Papaveraceae</taxon>
        <taxon>Papaveroideae</taxon>
        <taxon>Papaver</taxon>
    </lineage>
</organism>
<proteinExistence type="predicted"/>
<dbReference type="Proteomes" id="UP000316621">
    <property type="component" value="Chromosome 7"/>
</dbReference>
<dbReference type="GO" id="GO:0003682">
    <property type="term" value="F:chromatin binding"/>
    <property type="evidence" value="ECO:0007669"/>
    <property type="project" value="InterPro"/>
</dbReference>
<dbReference type="GO" id="GO:0003723">
    <property type="term" value="F:RNA binding"/>
    <property type="evidence" value="ECO:0007669"/>
    <property type="project" value="TreeGrafter"/>
</dbReference>
<dbReference type="OMA" id="NTRCADI"/>
<feature type="domain" description="BAH" evidence="2">
    <location>
        <begin position="1"/>
        <end position="101"/>
    </location>
</feature>
<dbReference type="EMBL" id="CM010721">
    <property type="protein sequence ID" value="RZC69783.1"/>
    <property type="molecule type" value="Genomic_DNA"/>
</dbReference>
<keyword evidence="4" id="KW-1185">Reference proteome</keyword>
<gene>
    <name evidence="3" type="ORF">C5167_032931</name>
</gene>
<feature type="region of interest" description="Disordered" evidence="1">
    <location>
        <begin position="187"/>
        <end position="211"/>
    </location>
</feature>
<protein>
    <recommendedName>
        <fullName evidence="2">BAH domain-containing protein</fullName>
    </recommendedName>
</protein>
<dbReference type="STRING" id="3469.A0A4Y7K8X0"/>
<dbReference type="PROSITE" id="PS51038">
    <property type="entry name" value="BAH"/>
    <property type="match status" value="1"/>
</dbReference>
<dbReference type="InterPro" id="IPR001025">
    <property type="entry name" value="BAH_dom"/>
</dbReference>
<dbReference type="Gene3D" id="2.30.30.490">
    <property type="match status" value="1"/>
</dbReference>
<dbReference type="AlphaFoldDB" id="A0A4Y7K8X0"/>
<evidence type="ECO:0000256" key="1">
    <source>
        <dbReference type="SAM" id="MobiDB-lite"/>
    </source>
</evidence>
<evidence type="ECO:0000259" key="2">
    <source>
        <dbReference type="PROSITE" id="PS51038"/>
    </source>
</evidence>
<dbReference type="Gramene" id="RZC69783">
    <property type="protein sequence ID" value="RZC69783"/>
    <property type="gene ID" value="C5167_032931"/>
</dbReference>